<dbReference type="EMBL" id="BOMM01000044">
    <property type="protein sequence ID" value="GIE12865.1"/>
    <property type="molecule type" value="Genomic_DNA"/>
</dbReference>
<dbReference type="NCBIfam" id="NF006765">
    <property type="entry name" value="PRK09287.1"/>
    <property type="match status" value="1"/>
</dbReference>
<feature type="binding site" evidence="8">
    <location>
        <begin position="34"/>
        <end position="36"/>
    </location>
    <ligand>
        <name>NADP(+)</name>
        <dbReference type="ChEBI" id="CHEBI:58349"/>
    </ligand>
</feature>
<evidence type="ECO:0000256" key="3">
    <source>
        <dbReference type="ARBA" id="ARBA00023002"/>
    </source>
</evidence>
<dbReference type="InterPro" id="IPR006114">
    <property type="entry name" value="6PGDH_C"/>
</dbReference>
<comment type="similarity">
    <text evidence="1 5 9">Belongs to the 6-phosphogluconate dehydrogenase family.</text>
</comment>
<dbReference type="SUPFAM" id="SSF51735">
    <property type="entry name" value="NAD(P)-binding Rossmann-fold domains"/>
    <property type="match status" value="1"/>
</dbReference>
<dbReference type="SUPFAM" id="SSF48179">
    <property type="entry name" value="6-phosphogluconate dehydrogenase C-terminal domain-like"/>
    <property type="match status" value="1"/>
</dbReference>
<feature type="binding site" evidence="8">
    <location>
        <begin position="11"/>
        <end position="16"/>
    </location>
    <ligand>
        <name>NADP(+)</name>
        <dbReference type="ChEBI" id="CHEBI:58349"/>
    </ligand>
</feature>
<dbReference type="FunFam" id="1.10.1040.10:FF:000002">
    <property type="entry name" value="6-phosphogluconate dehydrogenase, decarboxylating"/>
    <property type="match status" value="1"/>
</dbReference>
<evidence type="ECO:0000256" key="7">
    <source>
        <dbReference type="PIRSR" id="PIRSR000109-2"/>
    </source>
</evidence>
<feature type="binding site" description="in other chain" evidence="7">
    <location>
        <begin position="130"/>
        <end position="132"/>
    </location>
    <ligand>
        <name>substrate</name>
        <note>ligand shared between dimeric partners</note>
    </ligand>
</feature>
<dbReference type="InterPro" id="IPR008927">
    <property type="entry name" value="6-PGluconate_DH-like_C_sf"/>
</dbReference>
<dbReference type="SMART" id="SM01350">
    <property type="entry name" value="6PGD"/>
    <property type="match status" value="1"/>
</dbReference>
<dbReference type="RefSeq" id="WP_203819326.1">
    <property type="nucleotide sequence ID" value="NZ_BAAABP010000063.1"/>
</dbReference>
<proteinExistence type="inferred from homology"/>
<feature type="domain" description="6-phosphogluconate dehydrogenase C-terminal" evidence="10">
    <location>
        <begin position="180"/>
        <end position="470"/>
    </location>
</feature>
<feature type="binding site" evidence="8">
    <location>
        <begin position="76"/>
        <end position="78"/>
    </location>
    <ligand>
        <name>NADP(+)</name>
        <dbReference type="ChEBI" id="CHEBI:58349"/>
    </ligand>
</feature>
<comment type="catalytic activity">
    <reaction evidence="5 9">
        <text>6-phospho-D-gluconate + NADP(+) = D-ribulose 5-phosphate + CO2 + NADPH</text>
        <dbReference type="Rhea" id="RHEA:10116"/>
        <dbReference type="ChEBI" id="CHEBI:16526"/>
        <dbReference type="ChEBI" id="CHEBI:57783"/>
        <dbReference type="ChEBI" id="CHEBI:58121"/>
        <dbReference type="ChEBI" id="CHEBI:58349"/>
        <dbReference type="ChEBI" id="CHEBI:58759"/>
        <dbReference type="EC" id="1.1.1.44"/>
    </reaction>
</comment>
<feature type="binding site" description="in other chain" evidence="7">
    <location>
        <position position="289"/>
    </location>
    <ligand>
        <name>substrate</name>
        <note>ligand shared between dimeric partners</note>
    </ligand>
</feature>
<dbReference type="PROSITE" id="PS00461">
    <property type="entry name" value="6PGD"/>
    <property type="match status" value="1"/>
</dbReference>
<evidence type="ECO:0000256" key="6">
    <source>
        <dbReference type="PIRSR" id="PIRSR000109-1"/>
    </source>
</evidence>
<dbReference type="Pfam" id="PF00393">
    <property type="entry name" value="6PGD"/>
    <property type="match status" value="1"/>
</dbReference>
<feature type="active site" description="Proton donor" evidence="6">
    <location>
        <position position="191"/>
    </location>
</feature>
<evidence type="ECO:0000259" key="10">
    <source>
        <dbReference type="SMART" id="SM01350"/>
    </source>
</evidence>
<dbReference type="InterPro" id="IPR013328">
    <property type="entry name" value="6PGD_dom2"/>
</dbReference>
<dbReference type="Gene3D" id="1.10.1040.10">
    <property type="entry name" value="N-(1-d-carboxylethyl)-l-norvaline Dehydrogenase, domain 2"/>
    <property type="match status" value="1"/>
</dbReference>
<evidence type="ECO:0000256" key="8">
    <source>
        <dbReference type="PIRSR" id="PIRSR000109-3"/>
    </source>
</evidence>
<feature type="binding site" evidence="7">
    <location>
        <position position="448"/>
    </location>
    <ligand>
        <name>substrate</name>
        <note>ligand shared between dimeric partners</note>
    </ligand>
</feature>
<dbReference type="FunFam" id="3.40.50.720:FF:000007">
    <property type="entry name" value="6-phosphogluconate dehydrogenase, decarboxylating"/>
    <property type="match status" value="1"/>
</dbReference>
<organism evidence="11 12">
    <name type="scientific">Paractinoplanes ferrugineus</name>
    <dbReference type="NCBI Taxonomy" id="113564"/>
    <lineage>
        <taxon>Bacteria</taxon>
        <taxon>Bacillati</taxon>
        <taxon>Actinomycetota</taxon>
        <taxon>Actinomycetes</taxon>
        <taxon>Micromonosporales</taxon>
        <taxon>Micromonosporaceae</taxon>
        <taxon>Paractinoplanes</taxon>
    </lineage>
</organism>
<name>A0A919J1Q1_9ACTN</name>
<dbReference type="PRINTS" id="PR00076">
    <property type="entry name" value="6PGDHDRGNASE"/>
</dbReference>
<keyword evidence="5 9" id="KW-0521">NADP</keyword>
<dbReference type="InterPro" id="IPR036291">
    <property type="entry name" value="NAD(P)-bd_dom_sf"/>
</dbReference>
<evidence type="ECO:0000256" key="2">
    <source>
        <dbReference type="ARBA" id="ARBA00011738"/>
    </source>
</evidence>
<keyword evidence="12" id="KW-1185">Reference proteome</keyword>
<reference evidence="11" key="1">
    <citation type="submission" date="2021-01" db="EMBL/GenBank/DDBJ databases">
        <title>Whole genome shotgun sequence of Actinoplanes ferrugineus NBRC 15555.</title>
        <authorList>
            <person name="Komaki H."/>
            <person name="Tamura T."/>
        </authorList>
    </citation>
    <scope>NUCLEOTIDE SEQUENCE</scope>
    <source>
        <strain evidence="11">NBRC 15555</strain>
    </source>
</reference>
<comment type="subunit">
    <text evidence="2 5">Homodimer.</text>
</comment>
<keyword evidence="5 9" id="KW-0570">Pentose shunt</keyword>
<evidence type="ECO:0000256" key="9">
    <source>
        <dbReference type="RuleBase" id="RU000485"/>
    </source>
</evidence>
<comment type="function">
    <text evidence="5">Catalyzes the oxidative decarboxylation of 6-phosphogluconate to ribulose 5-phosphate and CO(2), with concomitant reduction of NADP to NADPH.</text>
</comment>
<keyword evidence="3 5" id="KW-0560">Oxidoreductase</keyword>
<keyword evidence="4 9" id="KW-0311">Gluconate utilization</keyword>
<protein>
    <recommendedName>
        <fullName evidence="5 9">6-phosphogluconate dehydrogenase, decarboxylating</fullName>
        <ecNumber evidence="5 9">1.1.1.44</ecNumber>
    </recommendedName>
</protein>
<comment type="pathway">
    <text evidence="5 9">Carbohydrate degradation; pentose phosphate pathway; D-ribulose 5-phosphate from D-glucose 6-phosphate (oxidative stage): step 3/3.</text>
</comment>
<dbReference type="AlphaFoldDB" id="A0A919J1Q1"/>
<sequence length="479" mass="51305">MSEKAQIGVTGLAVMGRNLARNFARHGHTVALHNRSYGRTKELVEEFGHEGKFIPSESAADFVASLERPRRVVIMVKAGGPTDAVIDEFAPLLEPGDMLIDAGNAHYLDTRRREAALKEKGLHFVGAGVSGGEEGALHGPSIMPGGPKESYDALGPLLEDISAKVDGEPCCVHVGPDGAGHFVKMVHNGIEYADMQLIAEAYDLLRQVGGHQPAEIAEIFKGWNEGRLGSYLIEITAEVLKQVDASSGKPFVDVVQDQAEQKGTGRWTVQAALDLGVPVSGIAESVFARALSGGADVRKAAADAGLPGPSPSAGAHGGDLQADVEQALFASKIVAYAQGFQQIQAASKEYDWEIDPGAMAKIWRAGCIIRAKFLDYIKQAYDKQPTLSTLLVDDYFLDAVSGAQDAWRRVVATAAQQGIPAPGFASALAYYDGLRAKRLPAALIQGQRDFFGAHTYRRVDKEGSFHTLWATDDRTEVEA</sequence>
<dbReference type="Proteomes" id="UP000598174">
    <property type="component" value="Unassembled WGS sequence"/>
</dbReference>
<evidence type="ECO:0000256" key="1">
    <source>
        <dbReference type="ARBA" id="ARBA00008419"/>
    </source>
</evidence>
<evidence type="ECO:0000313" key="11">
    <source>
        <dbReference type="EMBL" id="GIE12865.1"/>
    </source>
</evidence>
<dbReference type="Gene3D" id="1.20.5.320">
    <property type="entry name" value="6-Phosphogluconate Dehydrogenase, domain 3"/>
    <property type="match status" value="1"/>
</dbReference>
<dbReference type="GO" id="GO:0019521">
    <property type="term" value="P:D-gluconate metabolic process"/>
    <property type="evidence" value="ECO:0007669"/>
    <property type="project" value="UniProtKB-KW"/>
</dbReference>
<dbReference type="InterPro" id="IPR006184">
    <property type="entry name" value="6PGdom_BS"/>
</dbReference>
<gene>
    <name evidence="11" type="primary">gnd</name>
    <name evidence="11" type="ORF">Afe05nite_47050</name>
</gene>
<dbReference type="InterPro" id="IPR006113">
    <property type="entry name" value="6PGDH_Gnd/GntZ"/>
</dbReference>
<feature type="binding site" description="in other chain" evidence="7">
    <location>
        <begin position="187"/>
        <end position="188"/>
    </location>
    <ligand>
        <name>substrate</name>
        <note>ligand shared between dimeric partners</note>
    </ligand>
</feature>
<feature type="active site" description="Proton acceptor" evidence="6">
    <location>
        <position position="184"/>
    </location>
</feature>
<evidence type="ECO:0000256" key="5">
    <source>
        <dbReference type="PIRNR" id="PIRNR000109"/>
    </source>
</evidence>
<feature type="binding site" evidence="7">
    <location>
        <position position="454"/>
    </location>
    <ligand>
        <name>substrate</name>
        <note>ligand shared between dimeric partners</note>
    </ligand>
</feature>
<dbReference type="NCBIfam" id="TIGR00873">
    <property type="entry name" value="gnd"/>
    <property type="match status" value="1"/>
</dbReference>
<dbReference type="Pfam" id="PF03446">
    <property type="entry name" value="NAD_binding_2"/>
    <property type="match status" value="1"/>
</dbReference>
<evidence type="ECO:0000313" key="12">
    <source>
        <dbReference type="Proteomes" id="UP000598174"/>
    </source>
</evidence>
<feature type="binding site" description="in other chain" evidence="7">
    <location>
        <position position="262"/>
    </location>
    <ligand>
        <name>substrate</name>
        <note>ligand shared between dimeric partners</note>
    </ligand>
</feature>
<dbReference type="FunFam" id="1.20.5.320:FF:000004">
    <property type="entry name" value="6-phosphogluconate dehydrogenase, decarboxylating"/>
    <property type="match status" value="1"/>
</dbReference>
<comment type="caution">
    <text evidence="11">The sequence shown here is derived from an EMBL/GenBank/DDBJ whole genome shotgun (WGS) entry which is preliminary data.</text>
</comment>
<dbReference type="EC" id="1.1.1.44" evidence="5 9"/>
<feature type="binding site" description="in other chain" evidence="7">
    <location>
        <position position="104"/>
    </location>
    <ligand>
        <name>substrate</name>
        <note>ligand shared between dimeric partners</note>
    </ligand>
</feature>
<feature type="binding site" description="in other chain" evidence="7">
    <location>
        <position position="192"/>
    </location>
    <ligand>
        <name>substrate</name>
        <note>ligand shared between dimeric partners</note>
    </ligand>
</feature>
<accession>A0A919J1Q1</accession>
<dbReference type="GO" id="GO:0004616">
    <property type="term" value="F:phosphogluconate dehydrogenase (decarboxylating) activity"/>
    <property type="evidence" value="ECO:0007669"/>
    <property type="project" value="UniProtKB-EC"/>
</dbReference>
<feature type="binding site" evidence="8">
    <location>
        <position position="104"/>
    </location>
    <ligand>
        <name>NADP(+)</name>
        <dbReference type="ChEBI" id="CHEBI:58349"/>
    </ligand>
</feature>
<dbReference type="PIRSF" id="PIRSF000109">
    <property type="entry name" value="6PGD"/>
    <property type="match status" value="1"/>
</dbReference>
<dbReference type="GO" id="GO:0050661">
    <property type="term" value="F:NADP binding"/>
    <property type="evidence" value="ECO:0007669"/>
    <property type="project" value="InterPro"/>
</dbReference>
<dbReference type="PANTHER" id="PTHR11811">
    <property type="entry name" value="6-PHOSPHOGLUCONATE DEHYDROGENASE"/>
    <property type="match status" value="1"/>
</dbReference>
<evidence type="ECO:0000256" key="4">
    <source>
        <dbReference type="ARBA" id="ARBA00023064"/>
    </source>
</evidence>
<dbReference type="GO" id="GO:0006098">
    <property type="term" value="P:pentose-phosphate shunt"/>
    <property type="evidence" value="ECO:0007669"/>
    <property type="project" value="UniProtKB-KW"/>
</dbReference>
<dbReference type="Gene3D" id="3.40.50.720">
    <property type="entry name" value="NAD(P)-binding Rossmann-like Domain"/>
    <property type="match status" value="1"/>
</dbReference>
<dbReference type="InterPro" id="IPR006183">
    <property type="entry name" value="Pgluconate_DH"/>
</dbReference>
<dbReference type="InterPro" id="IPR006115">
    <property type="entry name" value="6PGDH_NADP-bd"/>
</dbReference>